<evidence type="ECO:0000313" key="4">
    <source>
        <dbReference type="Proteomes" id="UP001146439"/>
    </source>
</evidence>
<organism evidence="2 4">
    <name type="scientific">Corynebacterium yonathiae</name>
    <dbReference type="NCBI Taxonomy" id="2913504"/>
    <lineage>
        <taxon>Bacteria</taxon>
        <taxon>Bacillati</taxon>
        <taxon>Actinomycetota</taxon>
        <taxon>Actinomycetes</taxon>
        <taxon>Mycobacteriales</taxon>
        <taxon>Corynebacteriaceae</taxon>
        <taxon>Corynebacterium</taxon>
    </lineage>
</organism>
<dbReference type="Proteomes" id="UP001371299">
    <property type="component" value="Unassembled WGS sequence"/>
</dbReference>
<evidence type="ECO:0000256" key="1">
    <source>
        <dbReference type="SAM" id="SignalP"/>
    </source>
</evidence>
<feature type="chain" id="PRO_5040820696" description="Secreted protein" evidence="1">
    <location>
        <begin position="25"/>
        <end position="123"/>
    </location>
</feature>
<evidence type="ECO:0000313" key="2">
    <source>
        <dbReference type="EMBL" id="MCZ9295485.1"/>
    </source>
</evidence>
<proteinExistence type="predicted"/>
<evidence type="ECO:0000313" key="3">
    <source>
        <dbReference type="EMBL" id="MEK0144995.1"/>
    </source>
</evidence>
<sequence length="123" mass="13455">MKRLAIVLTTGLLLCGCDATPTTAEVTSVLDEQGPQQVTLPAEEVFGSKWDEWIPLCGTRQAEHVGYPEVAHNSVVLRAATEEKVVELNPAGARVCPVQDAGQWQPMARETTWKREGGWQLIS</sequence>
<keyword evidence="1" id="KW-0732">Signal</keyword>
<feature type="signal peptide" evidence="1">
    <location>
        <begin position="1"/>
        <end position="24"/>
    </location>
</feature>
<evidence type="ECO:0000313" key="5">
    <source>
        <dbReference type="Proteomes" id="UP001371299"/>
    </source>
</evidence>
<dbReference type="RefSeq" id="WP_238800163.1">
    <property type="nucleotide sequence ID" value="NZ_JAKMUZ010000004.1"/>
</dbReference>
<dbReference type="AlphaFoldDB" id="A0A9X3LWM4"/>
<gene>
    <name evidence="2" type="ORF">L8V22_02775</name>
    <name evidence="3" type="ORF">WMQ01_02770</name>
</gene>
<reference evidence="3 5" key="2">
    <citation type="submission" date="2024-01" db="EMBL/GenBank/DDBJ databases">
        <title>Description of two novel Corynebacterium species isolated from human nasal passages and skin.</title>
        <authorList>
            <person name="Popowitch E."/>
            <person name="Tran T.H."/>
            <person name="Escapa I.F."/>
            <person name="Bhatt E."/>
            <person name="Sozat A.K."/>
            <person name="Roberts A.Q."/>
            <person name="Segre J.A."/>
            <person name="Kong H."/>
            <person name="Conlan S."/>
            <person name="Lemon K.P."/>
            <person name="Kelly M.S."/>
        </authorList>
    </citation>
    <scope>NUCLEOTIDE SEQUENCE [LARGE SCALE GENOMIC DNA]</scope>
    <source>
        <strain evidence="3 5">KPL2619</strain>
    </source>
</reference>
<name>A0A9X3LWM4_9CORY</name>
<dbReference type="Proteomes" id="UP001146439">
    <property type="component" value="Unassembled WGS sequence"/>
</dbReference>
<reference evidence="2" key="1">
    <citation type="submission" date="2022-02" db="EMBL/GenBank/DDBJ databases">
        <title>Corynebacterium sp. from urogenital microbiome.</title>
        <authorList>
            <person name="Cappelli E.A."/>
            <person name="Ribeiro T.G."/>
            <person name="Peixe L."/>
        </authorList>
    </citation>
    <scope>NUCLEOTIDE SEQUENCE</scope>
    <source>
        <strain evidence="2">C21Ua_68</strain>
    </source>
</reference>
<dbReference type="PROSITE" id="PS51257">
    <property type="entry name" value="PROKAR_LIPOPROTEIN"/>
    <property type="match status" value="1"/>
</dbReference>
<dbReference type="EMBL" id="JBBMGJ010000004">
    <property type="protein sequence ID" value="MEK0144995.1"/>
    <property type="molecule type" value="Genomic_DNA"/>
</dbReference>
<comment type="caution">
    <text evidence="2">The sequence shown here is derived from an EMBL/GenBank/DDBJ whole genome shotgun (WGS) entry which is preliminary data.</text>
</comment>
<keyword evidence="5" id="KW-1185">Reference proteome</keyword>
<protein>
    <recommendedName>
        <fullName evidence="6">Secreted protein</fullName>
    </recommendedName>
</protein>
<evidence type="ECO:0008006" key="6">
    <source>
        <dbReference type="Google" id="ProtNLM"/>
    </source>
</evidence>
<dbReference type="EMBL" id="JAKMUZ010000004">
    <property type="protein sequence ID" value="MCZ9295485.1"/>
    <property type="molecule type" value="Genomic_DNA"/>
</dbReference>
<accession>A0A9X3LWM4</accession>